<sequence length="120" mass="13665">MSAILSNTNLLTHTERSFCFHSQRRTHANSFYFKVQRRLCGELRRFEKMGTIAPEFLYTPYAQSSNHQVFSLATGLGASCQCLEALRELHRAGFIHRDVKPANFACGKDERIRIVGLSAQ</sequence>
<dbReference type="GO" id="GO:0004672">
    <property type="term" value="F:protein kinase activity"/>
    <property type="evidence" value="ECO:0007669"/>
    <property type="project" value="InterPro"/>
</dbReference>
<dbReference type="Proteomes" id="UP000024635">
    <property type="component" value="Unassembled WGS sequence"/>
</dbReference>
<organism evidence="2 3">
    <name type="scientific">Ancylostoma ceylanicum</name>
    <dbReference type="NCBI Taxonomy" id="53326"/>
    <lineage>
        <taxon>Eukaryota</taxon>
        <taxon>Metazoa</taxon>
        <taxon>Ecdysozoa</taxon>
        <taxon>Nematoda</taxon>
        <taxon>Chromadorea</taxon>
        <taxon>Rhabditida</taxon>
        <taxon>Rhabditina</taxon>
        <taxon>Rhabditomorpha</taxon>
        <taxon>Strongyloidea</taxon>
        <taxon>Ancylostomatidae</taxon>
        <taxon>Ancylostomatinae</taxon>
        <taxon>Ancylostoma</taxon>
    </lineage>
</organism>
<dbReference type="OrthoDB" id="5979581at2759"/>
<dbReference type="EMBL" id="JARK01000226">
    <property type="protein sequence ID" value="EYC40165.1"/>
    <property type="molecule type" value="Genomic_DNA"/>
</dbReference>
<gene>
    <name evidence="2" type="primary">Acey_s0626.g823</name>
    <name evidence="2" type="ORF">Y032_0626g823</name>
</gene>
<reference evidence="3" key="1">
    <citation type="journal article" date="2015" name="Nat. Genet.">
        <title>The genome and transcriptome of the zoonotic hookworm Ancylostoma ceylanicum identify infection-specific gene families.</title>
        <authorList>
            <person name="Schwarz E.M."/>
            <person name="Hu Y."/>
            <person name="Antoshechkin I."/>
            <person name="Miller M.M."/>
            <person name="Sternberg P.W."/>
            <person name="Aroian R.V."/>
        </authorList>
    </citation>
    <scope>NUCLEOTIDE SEQUENCE</scope>
    <source>
        <strain evidence="3">HY135</strain>
    </source>
</reference>
<dbReference type="InterPro" id="IPR000719">
    <property type="entry name" value="Prot_kinase_dom"/>
</dbReference>
<evidence type="ECO:0000313" key="2">
    <source>
        <dbReference type="EMBL" id="EYC40165.1"/>
    </source>
</evidence>
<keyword evidence="3" id="KW-1185">Reference proteome</keyword>
<comment type="caution">
    <text evidence="2">The sequence shown here is derived from an EMBL/GenBank/DDBJ whole genome shotgun (WGS) entry which is preliminary data.</text>
</comment>
<dbReference type="AlphaFoldDB" id="A0A016WKK4"/>
<dbReference type="InterPro" id="IPR011009">
    <property type="entry name" value="Kinase-like_dom_sf"/>
</dbReference>
<accession>A0A016WKK4</accession>
<proteinExistence type="predicted"/>
<dbReference type="SUPFAM" id="SSF56112">
    <property type="entry name" value="Protein kinase-like (PK-like)"/>
    <property type="match status" value="1"/>
</dbReference>
<feature type="domain" description="Protein kinase" evidence="1">
    <location>
        <begin position="1"/>
        <end position="120"/>
    </location>
</feature>
<dbReference type="Gene3D" id="1.10.510.10">
    <property type="entry name" value="Transferase(Phosphotransferase) domain 1"/>
    <property type="match status" value="1"/>
</dbReference>
<name>A0A016WKK4_9BILA</name>
<dbReference type="InterPro" id="IPR050235">
    <property type="entry name" value="CK1_Ser-Thr_kinase"/>
</dbReference>
<protein>
    <recommendedName>
        <fullName evidence="1">Protein kinase domain-containing protein</fullName>
    </recommendedName>
</protein>
<dbReference type="PANTHER" id="PTHR11909">
    <property type="entry name" value="CASEIN KINASE-RELATED"/>
    <property type="match status" value="1"/>
</dbReference>
<dbReference type="GO" id="GO:0005524">
    <property type="term" value="F:ATP binding"/>
    <property type="evidence" value="ECO:0007669"/>
    <property type="project" value="InterPro"/>
</dbReference>
<dbReference type="PROSITE" id="PS50011">
    <property type="entry name" value="PROTEIN_KINASE_DOM"/>
    <property type="match status" value="1"/>
</dbReference>
<dbReference type="STRING" id="53326.A0A016WKK4"/>
<evidence type="ECO:0000259" key="1">
    <source>
        <dbReference type="PROSITE" id="PS50011"/>
    </source>
</evidence>
<evidence type="ECO:0000313" key="3">
    <source>
        <dbReference type="Proteomes" id="UP000024635"/>
    </source>
</evidence>